<comment type="catalytic activity">
    <reaction evidence="10">
        <text>L-threonyl-[protein] + UDP-N-acetyl-alpha-D-glucosamine = 3-O-(N-acetyl-beta-D-glucosaminyl)-L-threonyl-[protein] + UDP + H(+)</text>
        <dbReference type="Rhea" id="RHEA:48908"/>
        <dbReference type="Rhea" id="RHEA-COMP:11060"/>
        <dbReference type="Rhea" id="RHEA-COMP:12252"/>
        <dbReference type="ChEBI" id="CHEBI:15378"/>
        <dbReference type="ChEBI" id="CHEBI:30013"/>
        <dbReference type="ChEBI" id="CHEBI:57705"/>
        <dbReference type="ChEBI" id="CHEBI:58223"/>
        <dbReference type="ChEBI" id="CHEBI:90840"/>
        <dbReference type="EC" id="2.4.1.255"/>
    </reaction>
</comment>
<evidence type="ECO:0000256" key="4">
    <source>
        <dbReference type="ARBA" id="ARBA00022729"/>
    </source>
</evidence>
<dbReference type="PANTHER" id="PTHR20961">
    <property type="entry name" value="GLYCOSYLTRANSFERASE"/>
    <property type="match status" value="1"/>
</dbReference>
<dbReference type="AlphaFoldDB" id="A0AAV5W5U2"/>
<keyword evidence="4" id="KW-0732">Signal</keyword>
<evidence type="ECO:0000256" key="2">
    <source>
        <dbReference type="ARBA" id="ARBA00022676"/>
    </source>
</evidence>
<evidence type="ECO:0000256" key="6">
    <source>
        <dbReference type="ARBA" id="ARBA00023180"/>
    </source>
</evidence>
<evidence type="ECO:0000256" key="1">
    <source>
        <dbReference type="ARBA" id="ARBA00011970"/>
    </source>
</evidence>
<dbReference type="PANTHER" id="PTHR20961:SF148">
    <property type="entry name" value="EGF DOMAIN-SPECIFIC O-LINKED N-ACETYLGLUCOSAMINE TRANSFERASE"/>
    <property type="match status" value="1"/>
</dbReference>
<keyword evidence="13" id="KW-1185">Reference proteome</keyword>
<protein>
    <recommendedName>
        <fullName evidence="7">EGF domain-specific O-linked N-acetylglucosamine transferase</fullName>
        <ecNumber evidence="1">2.4.1.255</ecNumber>
    </recommendedName>
    <alternativeName>
        <fullName evidence="8">Extracellular O-linked N-acetylglucosamine transferase</fullName>
    </alternativeName>
</protein>
<dbReference type="EMBL" id="BTSY01000004">
    <property type="protein sequence ID" value="GMT25452.1"/>
    <property type="molecule type" value="Genomic_DNA"/>
</dbReference>
<evidence type="ECO:0000256" key="3">
    <source>
        <dbReference type="ARBA" id="ARBA00022679"/>
    </source>
</evidence>
<evidence type="ECO:0000256" key="5">
    <source>
        <dbReference type="ARBA" id="ARBA00022824"/>
    </source>
</evidence>
<dbReference type="InterPro" id="IPR007657">
    <property type="entry name" value="Glycosyltransferase_61"/>
</dbReference>
<feature type="domain" description="Glycosyltransferase 61 catalytic" evidence="11">
    <location>
        <begin position="151"/>
        <end position="236"/>
    </location>
</feature>
<reference evidence="12" key="1">
    <citation type="submission" date="2023-10" db="EMBL/GenBank/DDBJ databases">
        <title>Genome assembly of Pristionchus species.</title>
        <authorList>
            <person name="Yoshida K."/>
            <person name="Sommer R.J."/>
        </authorList>
    </citation>
    <scope>NUCLEOTIDE SEQUENCE</scope>
    <source>
        <strain evidence="12">RS5133</strain>
    </source>
</reference>
<keyword evidence="5" id="KW-0256">Endoplasmic reticulum</keyword>
<proteinExistence type="predicted"/>
<evidence type="ECO:0000256" key="10">
    <source>
        <dbReference type="ARBA" id="ARBA00049432"/>
    </source>
</evidence>
<name>A0AAV5W5U2_9BILA</name>
<dbReference type="Proteomes" id="UP001432322">
    <property type="component" value="Unassembled WGS sequence"/>
</dbReference>
<keyword evidence="2" id="KW-0328">Glycosyltransferase</keyword>
<keyword evidence="3" id="KW-0808">Transferase</keyword>
<evidence type="ECO:0000313" key="12">
    <source>
        <dbReference type="EMBL" id="GMT25452.1"/>
    </source>
</evidence>
<evidence type="ECO:0000313" key="13">
    <source>
        <dbReference type="Proteomes" id="UP001432322"/>
    </source>
</evidence>
<dbReference type="InterPro" id="IPR049625">
    <property type="entry name" value="Glyco_transf_61_cat"/>
</dbReference>
<dbReference type="GO" id="GO:0097363">
    <property type="term" value="F:protein O-acetylglucosaminyltransferase activity"/>
    <property type="evidence" value="ECO:0007669"/>
    <property type="project" value="UniProtKB-EC"/>
</dbReference>
<sequence>GAELKHFSSSSDFSVDEDHCDVIFERPTIVIKLDAAVNMFHHFCDFINLYASQHINGSIFDTDVDIVWWDTFSGGFVDHYFKPVWSAFSRHNPVELIALDGKRVCFRKALLPLLARQRYGMYYNMPITDGCSGSGLLHAFTHHLLHRLQVPQHGPMMDKVRVTILSRSTVHRRIMNEQELLTRLQSIDGIEARIVDYNGKMPFLEQVESTHNTDVFIGMHGSGLTHLLFLPDWAAIFEIYNCEDESCYYDLARLRGVRYKTWSNMSLLKQHGEGRHPTNGSPHAKFTDYSFDVDEFERIVTQLVSYVKRHPQFVEARRKLRRKQGGIKQEL</sequence>
<gene>
    <name evidence="12" type="ORF">PFISCL1PPCAC_16749</name>
</gene>
<keyword evidence="6" id="KW-0325">Glycoprotein</keyword>
<feature type="non-terminal residue" evidence="12">
    <location>
        <position position="1"/>
    </location>
</feature>
<dbReference type="GO" id="GO:0005788">
    <property type="term" value="C:endoplasmic reticulum lumen"/>
    <property type="evidence" value="ECO:0007669"/>
    <property type="project" value="TreeGrafter"/>
</dbReference>
<comment type="catalytic activity">
    <reaction evidence="9">
        <text>L-seryl-[protein] + UDP-N-acetyl-alpha-D-glucosamine = 3-O-(N-acetyl-beta-D-glucosaminyl)-L-seryl-[protein] + UDP + H(+)</text>
        <dbReference type="Rhea" id="RHEA:48904"/>
        <dbReference type="Rhea" id="RHEA-COMP:9863"/>
        <dbReference type="Rhea" id="RHEA-COMP:12251"/>
        <dbReference type="ChEBI" id="CHEBI:15378"/>
        <dbReference type="ChEBI" id="CHEBI:29999"/>
        <dbReference type="ChEBI" id="CHEBI:57705"/>
        <dbReference type="ChEBI" id="CHEBI:58223"/>
        <dbReference type="ChEBI" id="CHEBI:90838"/>
        <dbReference type="EC" id="2.4.1.255"/>
    </reaction>
</comment>
<evidence type="ECO:0000256" key="7">
    <source>
        <dbReference type="ARBA" id="ARBA00040944"/>
    </source>
</evidence>
<dbReference type="EC" id="2.4.1.255" evidence="1"/>
<dbReference type="Pfam" id="PF04577">
    <property type="entry name" value="Glyco_transf_61"/>
    <property type="match status" value="1"/>
</dbReference>
<comment type="caution">
    <text evidence="12">The sequence shown here is derived from an EMBL/GenBank/DDBJ whole genome shotgun (WGS) entry which is preliminary data.</text>
</comment>
<evidence type="ECO:0000256" key="8">
    <source>
        <dbReference type="ARBA" id="ARBA00042574"/>
    </source>
</evidence>
<accession>A0AAV5W5U2</accession>
<evidence type="ECO:0000259" key="11">
    <source>
        <dbReference type="Pfam" id="PF04577"/>
    </source>
</evidence>
<organism evidence="12 13">
    <name type="scientific">Pristionchus fissidentatus</name>
    <dbReference type="NCBI Taxonomy" id="1538716"/>
    <lineage>
        <taxon>Eukaryota</taxon>
        <taxon>Metazoa</taxon>
        <taxon>Ecdysozoa</taxon>
        <taxon>Nematoda</taxon>
        <taxon>Chromadorea</taxon>
        <taxon>Rhabditida</taxon>
        <taxon>Rhabditina</taxon>
        <taxon>Diplogasteromorpha</taxon>
        <taxon>Diplogasteroidea</taxon>
        <taxon>Neodiplogasteridae</taxon>
        <taxon>Pristionchus</taxon>
    </lineage>
</organism>
<evidence type="ECO:0000256" key="9">
    <source>
        <dbReference type="ARBA" id="ARBA00048317"/>
    </source>
</evidence>